<accession>A0A6J4M1M7</accession>
<dbReference type="GO" id="GO:0016746">
    <property type="term" value="F:acyltransferase activity"/>
    <property type="evidence" value="ECO:0007669"/>
    <property type="project" value="UniProtKB-KW"/>
</dbReference>
<reference evidence="2" key="1">
    <citation type="submission" date="2020-02" db="EMBL/GenBank/DDBJ databases">
        <authorList>
            <person name="Meier V. D."/>
        </authorList>
    </citation>
    <scope>NUCLEOTIDE SEQUENCE</scope>
    <source>
        <strain evidence="2">AVDCRST_MAG36</strain>
    </source>
</reference>
<organism evidence="2">
    <name type="scientific">uncultured Nocardioidaceae bacterium</name>
    <dbReference type="NCBI Taxonomy" id="253824"/>
    <lineage>
        <taxon>Bacteria</taxon>
        <taxon>Bacillati</taxon>
        <taxon>Actinomycetota</taxon>
        <taxon>Actinomycetes</taxon>
        <taxon>Propionibacteriales</taxon>
        <taxon>Nocardioidaceae</taxon>
        <taxon>environmental samples</taxon>
    </lineage>
</organism>
<feature type="compositionally biased region" description="Basic residues" evidence="1">
    <location>
        <begin position="124"/>
        <end position="150"/>
    </location>
</feature>
<name>A0A6J4M1M7_9ACTN</name>
<feature type="compositionally biased region" description="Basic and acidic residues" evidence="1">
    <location>
        <begin position="106"/>
        <end position="116"/>
    </location>
</feature>
<protein>
    <submittedName>
        <fullName evidence="2">Probable poly(Beta-D-mannuronate) O-acetylase</fullName>
        <ecNumber evidence="2">2.3.1.-</ecNumber>
    </submittedName>
</protein>
<dbReference type="AlphaFoldDB" id="A0A6J4M1M7"/>
<feature type="region of interest" description="Disordered" evidence="1">
    <location>
        <begin position="66"/>
        <end position="157"/>
    </location>
</feature>
<evidence type="ECO:0000313" key="2">
    <source>
        <dbReference type="EMBL" id="CAA9347387.1"/>
    </source>
</evidence>
<sequence>LHPARRQPRLVAHDLPQPVHRLLPDRHLARRGLDVRRVGPVPRRAARLRARDRAGADRRRDLAVAAPGAHLPARRRRVGLLPGRRHGPRARDAAPDVRPALRRGAGRGDDRPDRPAHAGVRPGHAGRAHAARPRHGQGGRREPHAHRRGGPGRVLGGRCAVRRGARRRRHLQPVPVLPVL</sequence>
<keyword evidence="2" id="KW-0012">Acyltransferase</keyword>
<feature type="non-terminal residue" evidence="2">
    <location>
        <position position="1"/>
    </location>
</feature>
<feature type="compositionally biased region" description="Basic residues" evidence="1">
    <location>
        <begin position="72"/>
        <end position="88"/>
    </location>
</feature>
<feature type="non-terminal residue" evidence="2">
    <location>
        <position position="180"/>
    </location>
</feature>
<dbReference type="EC" id="2.3.1.-" evidence="2"/>
<gene>
    <name evidence="2" type="ORF">AVDCRST_MAG36-1724</name>
</gene>
<dbReference type="EMBL" id="CADCUH010000114">
    <property type="protein sequence ID" value="CAA9347387.1"/>
    <property type="molecule type" value="Genomic_DNA"/>
</dbReference>
<evidence type="ECO:0000256" key="1">
    <source>
        <dbReference type="SAM" id="MobiDB-lite"/>
    </source>
</evidence>
<proteinExistence type="predicted"/>
<keyword evidence="2" id="KW-0808">Transferase</keyword>